<dbReference type="InterPro" id="IPR008929">
    <property type="entry name" value="Chondroitin_lyas"/>
</dbReference>
<dbReference type="Gene3D" id="2.70.98.70">
    <property type="match status" value="1"/>
</dbReference>
<dbReference type="Pfam" id="PF07940">
    <property type="entry name" value="Hepar_II_III_C"/>
    <property type="match status" value="1"/>
</dbReference>
<evidence type="ECO:0000313" key="4">
    <source>
        <dbReference type="EMBL" id="UXX79822.1"/>
    </source>
</evidence>
<evidence type="ECO:0000313" key="5">
    <source>
        <dbReference type="Proteomes" id="UP001062165"/>
    </source>
</evidence>
<evidence type="ECO:0000259" key="3">
    <source>
        <dbReference type="Pfam" id="PF26377"/>
    </source>
</evidence>
<accession>A0ABY6D0Y4</accession>
<dbReference type="EMBL" id="CP106735">
    <property type="protein sequence ID" value="UXX79822.1"/>
    <property type="molecule type" value="Genomic_DNA"/>
</dbReference>
<comment type="subcellular location">
    <subcellularLocation>
        <location evidence="1">Cell envelope</location>
    </subcellularLocation>
</comment>
<feature type="domain" description="Endo-acting ulvan lyase 2nd" evidence="3">
    <location>
        <begin position="351"/>
        <end position="445"/>
    </location>
</feature>
<evidence type="ECO:0000256" key="1">
    <source>
        <dbReference type="ARBA" id="ARBA00004196"/>
    </source>
</evidence>
<keyword evidence="5" id="KW-1185">Reference proteome</keyword>
<feature type="domain" description="Heparinase II/III-like C-terminal" evidence="2">
    <location>
        <begin position="491"/>
        <end position="585"/>
    </location>
</feature>
<dbReference type="InterPro" id="IPR058849">
    <property type="entry name" value="Ulvan_lyase_2nd"/>
</dbReference>
<dbReference type="InterPro" id="IPR012480">
    <property type="entry name" value="Hepar_II_III_C"/>
</dbReference>
<sequence>MIIKYKVGIEISKRVKSYGLLSICLLIAIGLCAQSNQTGSKENHPRIYVNNVKAKDFARAVKKVAWKVEIIEKKKEKVDGYIELCKSDPNWLVSRLQMNWKTKHSKVFLHGGDFSHSEGEAPVPTVRYSGTRDWATDYIRPSIEEIQPYLDDERGMYLKKKETKEMEWVHPSKSGHIIEGINRQIMTIAEDAAFLYWFTGDDKYAEFVLPVYDTYMKGMYYREPPVDLDNTRQQQVSGLATFEVIHEQIVVSLSLIYDFMYEYLEKSGHDRGISTAVFQKWGDQIIKNGIPDNNWNFFQARFLTYIGLALDSNEYFDNGKGQQYYLDHTFSVSTDRQIALKEAILNYDQQTGIWPESAAYSMHVTETLLNILTVLDNATNDNELENFPVIEKATLATFQYLFPNGRIVAFGDSGHKSLPSASFEYLIANYRKYGKREKEKEITALYQGLLDTSDRGRGLFELFFYVDELVETSETDAGELIAHLTSPTFYAPNVSWFAQRMGTGTDATMVSTFGAFGNHAHANGIGIELFANNYVLAPDMGPGPSYWHQDHRQYYARYPAHNTVVVDGISDSRTMRVSQPFSLDNCFPESEDRKNIFDQITFSKVSFVEPTTLANQQRLTAIINGTSGKAYVLDVFRSERPNAENQQHDYFFHGLGQSLSFLDENDERLSMTTSTKLKAPNFIPAYDYFTDEKSVSTSQSLNAQFKLEHVGNPTSLMKVWMKGGENRIYFSVNGPKAKALSKESATADILNEKIPTLVIRNNAEAWHDPFVAVFNPFLEESQQVISDVTFFEGSKNKSAQIIQVTHDHKETKDHIVVTTSENDMVKTAEFYQKGLLSIMRETDSEMDFIFVAGATQYSNKGWEILSVREALNLSIQRNESGFEIQNNNAVLIGVPKRYNPESIQIYEDGKLIETRQGMKNRNDPDRIDFRLEKAFQKAIIVLKHSK</sequence>
<dbReference type="Pfam" id="PF26377">
    <property type="entry name" value="Ulvan_lyase_2nd"/>
    <property type="match status" value="1"/>
</dbReference>
<name>A0ABY6D0Y4_9BACT</name>
<organism evidence="4 5">
    <name type="scientific">Reichenbachiella carrageenanivorans</name>
    <dbReference type="NCBI Taxonomy" id="2979869"/>
    <lineage>
        <taxon>Bacteria</taxon>
        <taxon>Pseudomonadati</taxon>
        <taxon>Bacteroidota</taxon>
        <taxon>Cytophagia</taxon>
        <taxon>Cytophagales</taxon>
        <taxon>Reichenbachiellaceae</taxon>
        <taxon>Reichenbachiella</taxon>
    </lineage>
</organism>
<proteinExistence type="predicted"/>
<dbReference type="Proteomes" id="UP001062165">
    <property type="component" value="Chromosome"/>
</dbReference>
<gene>
    <name evidence="4" type="ORF">N7E81_01720</name>
</gene>
<protein>
    <submittedName>
        <fullName evidence="4">Heparinase II/III-family protein</fullName>
    </submittedName>
</protein>
<dbReference type="RefSeq" id="WP_263051553.1">
    <property type="nucleotide sequence ID" value="NZ_CP106735.1"/>
</dbReference>
<dbReference type="Gene3D" id="1.50.10.100">
    <property type="entry name" value="Chondroitin AC/alginate lyase"/>
    <property type="match status" value="1"/>
</dbReference>
<reference evidence="4" key="1">
    <citation type="submission" date="2022-10" db="EMBL/GenBank/DDBJ databases">
        <title>Comparative genomics and taxonomic characterization of three novel marine species of genus Reichenbachiella exhibiting antioxidant and polysaccharide degradation activities.</title>
        <authorList>
            <person name="Muhammad N."/>
            <person name="Lee Y.-J."/>
            <person name="Ko J."/>
            <person name="Kim S.-G."/>
        </authorList>
    </citation>
    <scope>NUCLEOTIDE SEQUENCE</scope>
    <source>
        <strain evidence="4">Wsw4-B4</strain>
    </source>
</reference>
<evidence type="ECO:0000259" key="2">
    <source>
        <dbReference type="Pfam" id="PF07940"/>
    </source>
</evidence>
<dbReference type="SUPFAM" id="SSF48230">
    <property type="entry name" value="Chondroitin AC/alginate lyase"/>
    <property type="match status" value="1"/>
</dbReference>